<sequence>MTLSGCPPLSVLASPELVALVCSFQDGTPQEYLPFVLAYENSSRCIRYDDREAFAILLEAMGTVGIQWVHRHHPTYLSNEVVEYAAASGRVDTVEYLVQVVHLPISELVVASAAERGHLAVVQAVLKLEPTLDCTKAINAAAEMGHEAVAAFLLQDAGVAATGYALERAARHGHLAIVRLLNAGSKVDLSSYKMAMEYAWRFHHQPVMDYLHNECNVPYPPKNNASTLPYAAVAAVGVLAWYCV</sequence>
<dbReference type="STRING" id="1202772.A0A1V9YLS5"/>
<organism evidence="1 2">
    <name type="scientific">Achlya hypogyna</name>
    <name type="common">Oomycete</name>
    <name type="synonym">Protoachlya hypogyna</name>
    <dbReference type="NCBI Taxonomy" id="1202772"/>
    <lineage>
        <taxon>Eukaryota</taxon>
        <taxon>Sar</taxon>
        <taxon>Stramenopiles</taxon>
        <taxon>Oomycota</taxon>
        <taxon>Saprolegniomycetes</taxon>
        <taxon>Saprolegniales</taxon>
        <taxon>Achlyaceae</taxon>
        <taxon>Achlya</taxon>
    </lineage>
</organism>
<dbReference type="EMBL" id="JNBR01001491">
    <property type="protein sequence ID" value="OQR86662.1"/>
    <property type="molecule type" value="Genomic_DNA"/>
</dbReference>
<comment type="caution">
    <text evidence="1">The sequence shown here is derived from an EMBL/GenBank/DDBJ whole genome shotgun (WGS) entry which is preliminary data.</text>
</comment>
<dbReference type="InterPro" id="IPR036770">
    <property type="entry name" value="Ankyrin_rpt-contain_sf"/>
</dbReference>
<name>A0A1V9YLS5_ACHHY</name>
<dbReference type="SUPFAM" id="SSF48403">
    <property type="entry name" value="Ankyrin repeat"/>
    <property type="match status" value="1"/>
</dbReference>
<dbReference type="AlphaFoldDB" id="A0A1V9YLS5"/>
<dbReference type="Proteomes" id="UP000243579">
    <property type="component" value="Unassembled WGS sequence"/>
</dbReference>
<dbReference type="OrthoDB" id="10413455at2759"/>
<gene>
    <name evidence="1" type="ORF">ACHHYP_10322</name>
</gene>
<evidence type="ECO:0000313" key="2">
    <source>
        <dbReference type="Proteomes" id="UP000243579"/>
    </source>
</evidence>
<proteinExistence type="predicted"/>
<dbReference type="PANTHER" id="PTHR46586">
    <property type="entry name" value="ANKYRIN REPEAT-CONTAINING PROTEIN"/>
    <property type="match status" value="1"/>
</dbReference>
<dbReference type="InterPro" id="IPR052050">
    <property type="entry name" value="SecEffector_AnkRepeat"/>
</dbReference>
<accession>A0A1V9YLS5</accession>
<reference evidence="1 2" key="1">
    <citation type="journal article" date="2014" name="Genome Biol. Evol.">
        <title>The secreted proteins of Achlya hypogyna and Thraustotheca clavata identify the ancestral oomycete secretome and reveal gene acquisitions by horizontal gene transfer.</title>
        <authorList>
            <person name="Misner I."/>
            <person name="Blouin N."/>
            <person name="Leonard G."/>
            <person name="Richards T.A."/>
            <person name="Lane C.E."/>
        </authorList>
    </citation>
    <scope>NUCLEOTIDE SEQUENCE [LARGE SCALE GENOMIC DNA]</scope>
    <source>
        <strain evidence="1 2">ATCC 48635</strain>
    </source>
</reference>
<dbReference type="PANTHER" id="PTHR46586:SF3">
    <property type="entry name" value="ANKYRIN REPEAT-CONTAINING PROTEIN"/>
    <property type="match status" value="1"/>
</dbReference>
<protein>
    <recommendedName>
        <fullName evidence="3">Ankyrin repeat-containing domain</fullName>
    </recommendedName>
</protein>
<keyword evidence="2" id="KW-1185">Reference proteome</keyword>
<dbReference type="Gene3D" id="1.25.40.20">
    <property type="entry name" value="Ankyrin repeat-containing domain"/>
    <property type="match status" value="1"/>
</dbReference>
<evidence type="ECO:0008006" key="3">
    <source>
        <dbReference type="Google" id="ProtNLM"/>
    </source>
</evidence>
<evidence type="ECO:0000313" key="1">
    <source>
        <dbReference type="EMBL" id="OQR86662.1"/>
    </source>
</evidence>